<dbReference type="PANTHER" id="PTHR43335:SF4">
    <property type="entry name" value="ABC TRANSPORTER, ATP-BINDING PROTEIN"/>
    <property type="match status" value="1"/>
</dbReference>
<dbReference type="Proteomes" id="UP000273998">
    <property type="component" value="Unassembled WGS sequence"/>
</dbReference>
<dbReference type="SUPFAM" id="SSF52540">
    <property type="entry name" value="P-loop containing nucleoside triphosphate hydrolases"/>
    <property type="match status" value="1"/>
</dbReference>
<comment type="caution">
    <text evidence="6">The sequence shown here is derived from an EMBL/GenBank/DDBJ whole genome shotgun (WGS) entry which is preliminary data.</text>
</comment>
<sequence>MKGMDYTMTEVIKLKKLKKNFKGVSSVDLEGLTVRKGEIYGFLGPNGAGKTTTMKMILSLIEPTSGSIEIMNTPINRSNDYLKYIGSMIEEPSYYPNLTGYENLLVFQKMLGFKEENILKTLELVGLSEEKNRKKLVKAYSLGMKQRLALAFALVKEPQILLLDEPTNGLDPSGIHEIRELIIRLAKEEGLTIFISSHILSEIEQIADRVGIINHGRLVYEGEIEKINANNWVEIEGKFDIEKLKNLFGDSFSNRKVEYTAKLIKIWNANNEQIANIVRSLVELDFPIFRVEHRKENLEDIFLELTKEL</sequence>
<organism evidence="6 7">
    <name type="scientific">Streptococcus salivarius</name>
    <dbReference type="NCBI Taxonomy" id="1304"/>
    <lineage>
        <taxon>Bacteria</taxon>
        <taxon>Bacillati</taxon>
        <taxon>Bacillota</taxon>
        <taxon>Bacilli</taxon>
        <taxon>Lactobacillales</taxon>
        <taxon>Streptococcaceae</taxon>
        <taxon>Streptococcus</taxon>
    </lineage>
</organism>
<dbReference type="InterPro" id="IPR003593">
    <property type="entry name" value="AAA+_ATPase"/>
</dbReference>
<dbReference type="EC" id="3.6.3.-" evidence="6"/>
<evidence type="ECO:0000256" key="1">
    <source>
        <dbReference type="ARBA" id="ARBA00005417"/>
    </source>
</evidence>
<gene>
    <name evidence="6" type="ORF">D8867_10455</name>
</gene>
<dbReference type="AlphaFoldDB" id="A0AAX1Y8W8"/>
<keyword evidence="6" id="KW-0378">Hydrolase</keyword>
<dbReference type="Pfam" id="PF00005">
    <property type="entry name" value="ABC_tran"/>
    <property type="match status" value="1"/>
</dbReference>
<keyword evidence="2" id="KW-0813">Transport</keyword>
<evidence type="ECO:0000256" key="2">
    <source>
        <dbReference type="ARBA" id="ARBA00022448"/>
    </source>
</evidence>
<dbReference type="Gene3D" id="3.40.50.300">
    <property type="entry name" value="P-loop containing nucleotide triphosphate hydrolases"/>
    <property type="match status" value="1"/>
</dbReference>
<keyword evidence="3" id="KW-0547">Nucleotide-binding</keyword>
<evidence type="ECO:0000256" key="4">
    <source>
        <dbReference type="ARBA" id="ARBA00022840"/>
    </source>
</evidence>
<dbReference type="PROSITE" id="PS50893">
    <property type="entry name" value="ABC_TRANSPORTER_2"/>
    <property type="match status" value="1"/>
</dbReference>
<feature type="domain" description="ABC transporter" evidence="5">
    <location>
        <begin position="12"/>
        <end position="240"/>
    </location>
</feature>
<dbReference type="SMART" id="SM00382">
    <property type="entry name" value="AAA"/>
    <property type="match status" value="1"/>
</dbReference>
<evidence type="ECO:0000313" key="6">
    <source>
        <dbReference type="EMBL" id="RSI53129.1"/>
    </source>
</evidence>
<dbReference type="EMBL" id="RJNF01000045">
    <property type="protein sequence ID" value="RSI53129.1"/>
    <property type="molecule type" value="Genomic_DNA"/>
</dbReference>
<proteinExistence type="inferred from homology"/>
<dbReference type="GO" id="GO:0016887">
    <property type="term" value="F:ATP hydrolysis activity"/>
    <property type="evidence" value="ECO:0007669"/>
    <property type="project" value="InterPro"/>
</dbReference>
<evidence type="ECO:0000259" key="5">
    <source>
        <dbReference type="PROSITE" id="PS50893"/>
    </source>
</evidence>
<dbReference type="PANTHER" id="PTHR43335">
    <property type="entry name" value="ABC TRANSPORTER, ATP-BINDING PROTEIN"/>
    <property type="match status" value="1"/>
</dbReference>
<keyword evidence="4 6" id="KW-0067">ATP-binding</keyword>
<name>A0AAX1Y8W8_STRSL</name>
<dbReference type="GO" id="GO:0005524">
    <property type="term" value="F:ATP binding"/>
    <property type="evidence" value="ECO:0007669"/>
    <property type="project" value="UniProtKB-KW"/>
</dbReference>
<evidence type="ECO:0000256" key="3">
    <source>
        <dbReference type="ARBA" id="ARBA00022741"/>
    </source>
</evidence>
<accession>A0AAX1Y8W8</accession>
<reference evidence="6 7" key="1">
    <citation type="submission" date="2018-11" db="EMBL/GenBank/DDBJ databases">
        <title>Species Designations Belie Phenotypic and Genotypic Heterogeneity in Oral Streptococci.</title>
        <authorList>
            <person name="Velsko I."/>
        </authorList>
    </citation>
    <scope>NUCLEOTIDE SEQUENCE [LARGE SCALE GENOMIC DNA]</scope>
    <source>
        <strain evidence="6 7">BCC42</strain>
    </source>
</reference>
<protein>
    <submittedName>
        <fullName evidence="6">Fluoroquinolones export ATP-binding protein</fullName>
        <ecNumber evidence="6">3.6.3.-</ecNumber>
    </submittedName>
</protein>
<evidence type="ECO:0000313" key="7">
    <source>
        <dbReference type="Proteomes" id="UP000273998"/>
    </source>
</evidence>
<dbReference type="InterPro" id="IPR027417">
    <property type="entry name" value="P-loop_NTPase"/>
</dbReference>
<dbReference type="InterPro" id="IPR003439">
    <property type="entry name" value="ABC_transporter-like_ATP-bd"/>
</dbReference>
<comment type="similarity">
    <text evidence="1">Belongs to the ABC transporter superfamily.</text>
</comment>